<evidence type="ECO:0000259" key="1">
    <source>
        <dbReference type="Pfam" id="PF18154"/>
    </source>
</evidence>
<gene>
    <name evidence="2" type="ORF">ACKI1S_36345</name>
</gene>
<organism evidence="2 3">
    <name type="scientific">Streptomyces galilaeus</name>
    <dbReference type="NCBI Taxonomy" id="33899"/>
    <lineage>
        <taxon>Bacteria</taxon>
        <taxon>Bacillati</taxon>
        <taxon>Actinomycetota</taxon>
        <taxon>Actinomycetes</taxon>
        <taxon>Kitasatosporales</taxon>
        <taxon>Streptomycetaceae</taxon>
        <taxon>Streptomyces</taxon>
    </lineage>
</organism>
<accession>A0ABW9IT08</accession>
<dbReference type="EMBL" id="JBJVNE010000022">
    <property type="protein sequence ID" value="MFM9651610.1"/>
    <property type="molecule type" value="Genomic_DNA"/>
</dbReference>
<sequence length="430" mass="47386">MTEPISHDVIRQMVMRAAAISAEAFTNTEQSPEGRLRTLMEGHGEVLAARGPGQPLPFDDFLQMLTGDLALLLPDGVPPEEMTGVQLINDDGLFEEDLFDLDHEQREVARAVHKATRDGRSTSLAELEQEMDQVTVYEGLRKRGTQEAYVKGRSDLSRMSAGTETEVRRLNLPSVVGQFYRPISFAALYEQWWFACPMCRWPMQVTRHRSRKSVTARVRCFYRPHAELMGASYTFKIPDAGKPPSLIPGAPPPAPTGAASVLAPDLRGPVPQPLSAAGYLALTRGPWRYTTIPGLVEIALYDALRSRGFVAAPEPYTSPVALGVGADCPGTVTVWPYQDAYDLHVDVWHRDGETESFLLDIKDFTSEKLLAKKIQADGGDAGGAEWIVVPDHREASLPLLRGVCEEFRLSVATAGDMGEKICRRAGVRWA</sequence>
<evidence type="ECO:0000313" key="2">
    <source>
        <dbReference type="EMBL" id="MFM9651610.1"/>
    </source>
</evidence>
<dbReference type="Proteomes" id="UP001631993">
    <property type="component" value="Unassembled WGS sequence"/>
</dbReference>
<protein>
    <recommendedName>
        <fullName evidence="1">REase associating with pPIWI RE domain-containing protein</fullName>
    </recommendedName>
</protein>
<dbReference type="InterPro" id="IPR040828">
    <property type="entry name" value="pPIWI_RE_REase"/>
</dbReference>
<feature type="domain" description="REase associating with pPIWI RE" evidence="1">
    <location>
        <begin position="294"/>
        <end position="428"/>
    </location>
</feature>
<proteinExistence type="predicted"/>
<keyword evidence="3" id="KW-1185">Reference proteome</keyword>
<dbReference type="Pfam" id="PF18154">
    <property type="entry name" value="pPIWI_RE_REase"/>
    <property type="match status" value="1"/>
</dbReference>
<comment type="caution">
    <text evidence="2">The sequence shown here is derived from an EMBL/GenBank/DDBJ whole genome shotgun (WGS) entry which is preliminary data.</text>
</comment>
<dbReference type="RefSeq" id="WP_369277586.1">
    <property type="nucleotide sequence ID" value="NZ_JBJVMW010000013.1"/>
</dbReference>
<reference evidence="2 3" key="1">
    <citation type="submission" date="2024-12" db="EMBL/GenBank/DDBJ databases">
        <title>Forecasting of Potato common scab and diversities of Pathogenic streptomyces spp. in china.</title>
        <authorList>
            <person name="Handique U."/>
            <person name="Wu J."/>
        </authorList>
    </citation>
    <scope>NUCLEOTIDE SEQUENCE [LARGE SCALE GENOMIC DNA]</scope>
    <source>
        <strain evidence="2 3">ZRIMU1585</strain>
    </source>
</reference>
<name>A0ABW9IT08_STRGJ</name>
<evidence type="ECO:0000313" key="3">
    <source>
        <dbReference type="Proteomes" id="UP001631993"/>
    </source>
</evidence>